<accession>A0A0N9I6L9</accession>
<dbReference type="AlphaFoldDB" id="A0A0N9I6L9"/>
<organism evidence="1 2">
    <name type="scientific">Kibdelosporangium phytohabitans</name>
    <dbReference type="NCBI Taxonomy" id="860235"/>
    <lineage>
        <taxon>Bacteria</taxon>
        <taxon>Bacillati</taxon>
        <taxon>Actinomycetota</taxon>
        <taxon>Actinomycetes</taxon>
        <taxon>Pseudonocardiales</taxon>
        <taxon>Pseudonocardiaceae</taxon>
        <taxon>Kibdelosporangium</taxon>
    </lineage>
</organism>
<dbReference type="RefSeq" id="WP_054292312.1">
    <property type="nucleotide sequence ID" value="NZ_CP012752.1"/>
</dbReference>
<protein>
    <submittedName>
        <fullName evidence="1">Uncharacterized protein</fullName>
    </submittedName>
</protein>
<proteinExistence type="predicted"/>
<dbReference type="Proteomes" id="UP000063699">
    <property type="component" value="Chromosome"/>
</dbReference>
<sequence length="76" mass="8198">MSSDLGAVFALAGPWERPLYASRTNVVLIQVSSNGRQRAVEYRDRDGHARTGSVQFQHPRCAGDRQVAGITGSVIG</sequence>
<dbReference type="KEGG" id="kphy:AOZ06_29095"/>
<reference evidence="1 2" key="1">
    <citation type="submission" date="2015-07" db="EMBL/GenBank/DDBJ databases">
        <title>Genome sequencing of Kibdelosporangium phytohabitans.</title>
        <authorList>
            <person name="Qin S."/>
            <person name="Xing K."/>
        </authorList>
    </citation>
    <scope>NUCLEOTIDE SEQUENCE [LARGE SCALE GENOMIC DNA]</scope>
    <source>
        <strain evidence="1 2">KLBMP1111</strain>
    </source>
</reference>
<evidence type="ECO:0000313" key="2">
    <source>
        <dbReference type="Proteomes" id="UP000063699"/>
    </source>
</evidence>
<gene>
    <name evidence="1" type="ORF">AOZ06_29095</name>
</gene>
<keyword evidence="2" id="KW-1185">Reference proteome</keyword>
<name>A0A0N9I6L9_9PSEU</name>
<evidence type="ECO:0000313" key="1">
    <source>
        <dbReference type="EMBL" id="ALG10409.1"/>
    </source>
</evidence>
<dbReference type="EMBL" id="CP012752">
    <property type="protein sequence ID" value="ALG10409.1"/>
    <property type="molecule type" value="Genomic_DNA"/>
</dbReference>